<keyword evidence="7 11" id="KW-0808">Transferase</keyword>
<evidence type="ECO:0000256" key="3">
    <source>
        <dbReference type="ARBA" id="ARBA00008954"/>
    </source>
</evidence>
<dbReference type="GO" id="GO:0045303">
    <property type="term" value="F:diaminobutyrate-2-oxoglutarate transaminase activity"/>
    <property type="evidence" value="ECO:0007669"/>
    <property type="project" value="UniProtKB-EC"/>
</dbReference>
<sequence>MNTPHVELPESADMFEFVRRRESSARTYANALGRVFVRGRGAHVADSDGQEYLDCLSCAGTLALGHNHPRVRDRVIEFLLSDQLLQALDITTPAKSRFIAALFGVLPEAFAEHARIQFCGPSGADATEAVIKLMKTATGRRSVLAFHGGYHGMTAGALALTGNLTAKTEVASLMPDVHFLPYPHAYRCPFGTDGTDTTALSLAYIERVLSDPESGIVAPAAIIVEAVQGEGGVIPAPAEWLRGLRELTERFGIPLVIDEIQTGFGRTGTMFAFEHAGIVPDAVLISKAIGGGFPMSAVLYHERYDRWKAGAHAGTFRGNQIAMAAGTALLEVMRDERIVERVRERGAELEAGLRELAARFPAFGDVRGRGLMWGVEIVDPAGAADRAGRRPADGDATRRLKRACLARGLIVESGGRFGAVLRMLPPLTITADEIGELLAKLGAACADVWPTGESEAAGAAPAVASAAPALLAETQ</sequence>
<evidence type="ECO:0000256" key="6">
    <source>
        <dbReference type="ARBA" id="ARBA00022576"/>
    </source>
</evidence>
<dbReference type="InterPro" id="IPR015422">
    <property type="entry name" value="PyrdxlP-dep_Trfase_small"/>
</dbReference>
<dbReference type="Gene3D" id="3.40.640.10">
    <property type="entry name" value="Type I PLP-dependent aspartate aminotransferase-like (Major domain)"/>
    <property type="match status" value="1"/>
</dbReference>
<accession>A0A0B6RZH4</accession>
<gene>
    <name evidence="11" type="ORF">BGL_2c27130</name>
</gene>
<evidence type="ECO:0000313" key="12">
    <source>
        <dbReference type="Proteomes" id="UP000031838"/>
    </source>
</evidence>
<evidence type="ECO:0000256" key="10">
    <source>
        <dbReference type="RuleBase" id="RU003560"/>
    </source>
</evidence>
<dbReference type="InterPro" id="IPR005814">
    <property type="entry name" value="Aminotrans_3"/>
</dbReference>
<name>A0A0B6RZH4_BURPL</name>
<evidence type="ECO:0000256" key="8">
    <source>
        <dbReference type="ARBA" id="ARBA00022898"/>
    </source>
</evidence>
<dbReference type="EMBL" id="CP002581">
    <property type="protein sequence ID" value="AJK50767.1"/>
    <property type="molecule type" value="Genomic_DNA"/>
</dbReference>
<evidence type="ECO:0000256" key="4">
    <source>
        <dbReference type="ARBA" id="ARBA00013155"/>
    </source>
</evidence>
<evidence type="ECO:0000256" key="5">
    <source>
        <dbReference type="ARBA" id="ARBA00014798"/>
    </source>
</evidence>
<reference evidence="12" key="1">
    <citation type="submission" date="2011-03" db="EMBL/GenBank/DDBJ databases">
        <authorList>
            <person name="Voget S."/>
            <person name="Streit W.R."/>
            <person name="Jaeger K.E."/>
            <person name="Daniel R."/>
        </authorList>
    </citation>
    <scope>NUCLEOTIDE SEQUENCE [LARGE SCALE GENOMIC DNA]</scope>
    <source>
        <strain evidence="12">PG1</strain>
    </source>
</reference>
<evidence type="ECO:0000256" key="7">
    <source>
        <dbReference type="ARBA" id="ARBA00022679"/>
    </source>
</evidence>
<dbReference type="HOGENOM" id="CLU_016922_10_0_4"/>
<dbReference type="InterPro" id="IPR049704">
    <property type="entry name" value="Aminotrans_3_PPA_site"/>
</dbReference>
<protein>
    <recommendedName>
        <fullName evidence="5">Diaminobutyrate--2-oxoglutarate transaminase</fullName>
        <ecNumber evidence="4">2.6.1.76</ecNumber>
    </recommendedName>
</protein>
<dbReference type="FunFam" id="3.40.640.10:FF:000004">
    <property type="entry name" value="Acetylornithine aminotransferase"/>
    <property type="match status" value="1"/>
</dbReference>
<evidence type="ECO:0000313" key="11">
    <source>
        <dbReference type="EMBL" id="AJK50767.1"/>
    </source>
</evidence>
<comment type="cofactor">
    <cofactor evidence="1">
        <name>pyridoxal 5'-phosphate</name>
        <dbReference type="ChEBI" id="CHEBI:597326"/>
    </cofactor>
</comment>
<comment type="catalytic activity">
    <reaction evidence="9">
        <text>L-2,4-diaminobutanoate + 2-oxoglutarate = L-aspartate 4-semialdehyde + L-glutamate</text>
        <dbReference type="Rhea" id="RHEA:11160"/>
        <dbReference type="ChEBI" id="CHEBI:16810"/>
        <dbReference type="ChEBI" id="CHEBI:29985"/>
        <dbReference type="ChEBI" id="CHEBI:58761"/>
        <dbReference type="ChEBI" id="CHEBI:537519"/>
        <dbReference type="EC" id="2.6.1.76"/>
    </reaction>
</comment>
<keyword evidence="12" id="KW-1185">Reference proteome</keyword>
<keyword evidence="6 11" id="KW-0032">Aminotransferase</keyword>
<dbReference type="PANTHER" id="PTHR43552:SF1">
    <property type="entry name" value="DIAMINOBUTYRATE--2-OXOGLUTARATE AMINOTRANSFERASE"/>
    <property type="match status" value="1"/>
</dbReference>
<evidence type="ECO:0000256" key="2">
    <source>
        <dbReference type="ARBA" id="ARBA00004946"/>
    </source>
</evidence>
<dbReference type="Proteomes" id="UP000031838">
    <property type="component" value="Chromosome 2"/>
</dbReference>
<dbReference type="InterPro" id="IPR015421">
    <property type="entry name" value="PyrdxlP-dep_Trfase_major"/>
</dbReference>
<dbReference type="CDD" id="cd00610">
    <property type="entry name" value="OAT_like"/>
    <property type="match status" value="1"/>
</dbReference>
<dbReference type="EC" id="2.6.1.76" evidence="4"/>
<dbReference type="NCBIfam" id="TIGR00709">
    <property type="entry name" value="dat"/>
    <property type="match status" value="1"/>
</dbReference>
<evidence type="ECO:0000256" key="1">
    <source>
        <dbReference type="ARBA" id="ARBA00001933"/>
    </source>
</evidence>
<dbReference type="GO" id="GO:0030170">
    <property type="term" value="F:pyridoxal phosphate binding"/>
    <property type="evidence" value="ECO:0007669"/>
    <property type="project" value="InterPro"/>
</dbReference>
<comment type="pathway">
    <text evidence="2">Amine and polyamine biosynthesis; ectoine biosynthesis; L-ectoine from L-aspartate 4-semialdehyde: step 1/3.</text>
</comment>
<dbReference type="SUPFAM" id="SSF53383">
    <property type="entry name" value="PLP-dependent transferases"/>
    <property type="match status" value="1"/>
</dbReference>
<comment type="similarity">
    <text evidence="3 10">Belongs to the class-III pyridoxal-phosphate-dependent aminotransferase family.</text>
</comment>
<dbReference type="InterPro" id="IPR015424">
    <property type="entry name" value="PyrdxlP-dep_Trfase"/>
</dbReference>
<dbReference type="Gene3D" id="3.90.1150.10">
    <property type="entry name" value="Aspartate Aminotransferase, domain 1"/>
    <property type="match status" value="1"/>
</dbReference>
<dbReference type="PROSITE" id="PS00600">
    <property type="entry name" value="AA_TRANSFER_CLASS_3"/>
    <property type="match status" value="1"/>
</dbReference>
<reference evidence="11 12" key="2">
    <citation type="journal article" date="2016" name="Appl. Microbiol. Biotechnol.">
        <title>Mutations improving production and secretion of extracellular lipase by Burkholderia glumae PG1.</title>
        <authorList>
            <person name="Knapp A."/>
            <person name="Voget S."/>
            <person name="Gao R."/>
            <person name="Zaburannyi N."/>
            <person name="Krysciak D."/>
            <person name="Breuer M."/>
            <person name="Hauer B."/>
            <person name="Streit W.R."/>
            <person name="Muller R."/>
            <person name="Daniel R."/>
            <person name="Jaeger K.E."/>
        </authorList>
    </citation>
    <scope>NUCLEOTIDE SEQUENCE [LARGE SCALE GENOMIC DNA]</scope>
    <source>
        <strain evidence="11 12">PG1</strain>
    </source>
</reference>
<organism evidence="11 12">
    <name type="scientific">Burkholderia plantarii</name>
    <dbReference type="NCBI Taxonomy" id="41899"/>
    <lineage>
        <taxon>Bacteria</taxon>
        <taxon>Pseudomonadati</taxon>
        <taxon>Pseudomonadota</taxon>
        <taxon>Betaproteobacteria</taxon>
        <taxon>Burkholderiales</taxon>
        <taxon>Burkholderiaceae</taxon>
        <taxon>Burkholderia</taxon>
    </lineage>
</organism>
<keyword evidence="8 10" id="KW-0663">Pyridoxal phosphate</keyword>
<dbReference type="InterPro" id="IPR004637">
    <property type="entry name" value="Dat"/>
</dbReference>
<proteinExistence type="inferred from homology"/>
<dbReference type="Pfam" id="PF00202">
    <property type="entry name" value="Aminotran_3"/>
    <property type="match status" value="1"/>
</dbReference>
<evidence type="ECO:0000256" key="9">
    <source>
        <dbReference type="ARBA" id="ARBA00049111"/>
    </source>
</evidence>
<dbReference type="KEGG" id="bgp:BGL_2c27130"/>
<dbReference type="AlphaFoldDB" id="A0A0B6RZH4"/>
<dbReference type="PANTHER" id="PTHR43552">
    <property type="entry name" value="DIAMINOBUTYRATE--2-OXOGLUTARATE AMINOTRANSFERASE"/>
    <property type="match status" value="1"/>
</dbReference>